<proteinExistence type="predicted"/>
<feature type="compositionally biased region" description="Basic residues" evidence="1">
    <location>
        <begin position="1"/>
        <end position="10"/>
    </location>
</feature>
<dbReference type="PANTHER" id="PTHR13384">
    <property type="entry name" value="G PATCH DOMAIN-CONTAINING PROTEIN 1"/>
    <property type="match status" value="1"/>
</dbReference>
<reference evidence="3 4" key="1">
    <citation type="submission" date="2019-06" db="EMBL/GenBank/DDBJ databases">
        <authorList>
            <person name="Palmer J.M."/>
        </authorList>
    </citation>
    <scope>NUCLEOTIDE SEQUENCE [LARGE SCALE GENOMIC DNA]</scope>
    <source>
        <strain evidence="3 4">TWF788</strain>
    </source>
</reference>
<dbReference type="GO" id="GO:0006397">
    <property type="term" value="P:mRNA processing"/>
    <property type="evidence" value="ECO:0007669"/>
    <property type="project" value="InterPro"/>
</dbReference>
<dbReference type="InterPro" id="IPR011666">
    <property type="entry name" value="DUF1604"/>
</dbReference>
<sequence length="731" mass="80260">MSYKPNKRSRATFENEDTSPYLVYGTPFPKPDPKSKDEDANLPVWKQEVVDERGRKRLHGAFMGGFSAGYFNTVGSKEGVCPLAPSRWTPSTFTSSRTNRAKITALKPEDFMDDEDRVEAEAEEERRVQREAEIAAAAGEGTGSTAEELAARGLDNTAKLFEMLGPTTRTVDEYPVGKKLMQKLGWREGTGIGPKVRRKIRDQEGGDEDFKTYWFLPEEVKVIEYPVKTDVKGVGYTGELKTEGDDEKDKAVQKTKAVVRKPNVRLGMGVGVFNDDGEDDEDIYEIKPKSAYNKVLGGDKKKKAAATTGTVATAAGGATAKPALKVPGRHVFVSKKNSSKIRRCRDGTLPLPGFILHDEPYLDRTAKDFPLPEVPEGWIPKRLLADPAKYAAAAAARAEASSVPLDSKARGMLLGEEQKPGKSVFDFLTPAARERIASASGKKNLPKAKGEQVDTGKDSVQKAKDAMPYLEQEVAENALKGFLPYADAPEKRVRYRNFLEIKAGIRCGMPVRDKGVSLEDWGRELHEFAHAARIFKPVTGLMANRFTSSSSMASQLPTNMRTDEEELLITRPAAKVEDPALTAAKMGMYGAMTRSIVQFYPTRLLCKRFNVPPLVHVDPSVGDEGVGGGGKGVELVGKREMDRLMIEANTNADWRGMRSVGFKSAGREGGDNAGNLHAYGDNGDRGGDRMEVDERVDEEQVDTNHNPVLEIPRAGDEVFKAIFGDDSEEEE</sequence>
<dbReference type="EMBL" id="JAABOE010000006">
    <property type="protein sequence ID" value="KAF3190194.1"/>
    <property type="molecule type" value="Genomic_DNA"/>
</dbReference>
<evidence type="ECO:0000313" key="4">
    <source>
        <dbReference type="Proteomes" id="UP000479691"/>
    </source>
</evidence>
<dbReference type="Proteomes" id="UP000479691">
    <property type="component" value="Unassembled WGS sequence"/>
</dbReference>
<feature type="region of interest" description="Disordered" evidence="1">
    <location>
        <begin position="666"/>
        <end position="689"/>
    </location>
</feature>
<name>A0A7C8U0Y3_ORBOL</name>
<feature type="compositionally biased region" description="Basic and acidic residues" evidence="1">
    <location>
        <begin position="448"/>
        <end position="460"/>
    </location>
</feature>
<evidence type="ECO:0000259" key="2">
    <source>
        <dbReference type="PROSITE" id="PS50174"/>
    </source>
</evidence>
<evidence type="ECO:0000256" key="1">
    <source>
        <dbReference type="SAM" id="MobiDB-lite"/>
    </source>
</evidence>
<dbReference type="Pfam" id="PF07713">
    <property type="entry name" value="DUF1604"/>
    <property type="match status" value="1"/>
</dbReference>
<dbReference type="InterPro" id="IPR000467">
    <property type="entry name" value="G_patch_dom"/>
</dbReference>
<feature type="region of interest" description="Disordered" evidence="1">
    <location>
        <begin position="1"/>
        <end position="41"/>
    </location>
</feature>
<dbReference type="Pfam" id="PF01585">
    <property type="entry name" value="G-patch"/>
    <property type="match status" value="1"/>
</dbReference>
<dbReference type="PANTHER" id="PTHR13384:SF19">
    <property type="entry name" value="G PATCH DOMAIN-CONTAINING PROTEIN 1"/>
    <property type="match status" value="1"/>
</dbReference>
<dbReference type="AlphaFoldDB" id="A0A7C8U0Y3"/>
<dbReference type="GO" id="GO:0003723">
    <property type="term" value="F:RNA binding"/>
    <property type="evidence" value="ECO:0007669"/>
    <property type="project" value="TreeGrafter"/>
</dbReference>
<feature type="region of interest" description="Disordered" evidence="1">
    <location>
        <begin position="439"/>
        <end position="460"/>
    </location>
</feature>
<feature type="domain" description="G-patch" evidence="2">
    <location>
        <begin position="173"/>
        <end position="239"/>
    </location>
</feature>
<accession>A0A7C8U0Y3</accession>
<organism evidence="3 4">
    <name type="scientific">Orbilia oligospora</name>
    <name type="common">Nematode-trapping fungus</name>
    <name type="synonym">Arthrobotrys oligospora</name>
    <dbReference type="NCBI Taxonomy" id="2813651"/>
    <lineage>
        <taxon>Eukaryota</taxon>
        <taxon>Fungi</taxon>
        <taxon>Dikarya</taxon>
        <taxon>Ascomycota</taxon>
        <taxon>Pezizomycotina</taxon>
        <taxon>Orbiliomycetes</taxon>
        <taxon>Orbiliales</taxon>
        <taxon>Orbiliaceae</taxon>
        <taxon>Orbilia</taxon>
    </lineage>
</organism>
<dbReference type="Pfam" id="PF26093">
    <property type="entry name" value="HTH_TGH"/>
    <property type="match status" value="1"/>
</dbReference>
<gene>
    <name evidence="3" type="ORF">TWF788_008999</name>
</gene>
<comment type="caution">
    <text evidence="3">The sequence shown here is derived from an EMBL/GenBank/DDBJ whole genome shotgun (WGS) entry which is preliminary data.</text>
</comment>
<dbReference type="GO" id="GO:0005634">
    <property type="term" value="C:nucleus"/>
    <property type="evidence" value="ECO:0007669"/>
    <property type="project" value="TreeGrafter"/>
</dbReference>
<evidence type="ECO:0000313" key="3">
    <source>
        <dbReference type="EMBL" id="KAF3190194.1"/>
    </source>
</evidence>
<dbReference type="PROSITE" id="PS50174">
    <property type="entry name" value="G_PATCH"/>
    <property type="match status" value="1"/>
</dbReference>
<protein>
    <recommendedName>
        <fullName evidence="2">G-patch domain-containing protein</fullName>
    </recommendedName>
</protein>